<dbReference type="EMBL" id="DXGG01000111">
    <property type="protein sequence ID" value="HIW87269.1"/>
    <property type="molecule type" value="Genomic_DNA"/>
</dbReference>
<dbReference type="SUPFAM" id="SSF51161">
    <property type="entry name" value="Trimeric LpxA-like enzymes"/>
    <property type="match status" value="1"/>
</dbReference>
<dbReference type="PANTHER" id="PTHR23416">
    <property type="entry name" value="SIALIC ACID SYNTHASE-RELATED"/>
    <property type="match status" value="1"/>
</dbReference>
<comment type="caution">
    <text evidence="4">The sequence shown here is derived from an EMBL/GenBank/DDBJ whole genome shotgun (WGS) entry which is preliminary data.</text>
</comment>
<dbReference type="InterPro" id="IPR011004">
    <property type="entry name" value="Trimer_LpxA-like_sf"/>
</dbReference>
<dbReference type="GO" id="GO:0016746">
    <property type="term" value="F:acyltransferase activity"/>
    <property type="evidence" value="ECO:0007669"/>
    <property type="project" value="UniProtKB-KW"/>
</dbReference>
<organism evidence="4 5">
    <name type="scientific">Candidatus Onthomorpha intestinigallinarum</name>
    <dbReference type="NCBI Taxonomy" id="2840880"/>
    <lineage>
        <taxon>Bacteria</taxon>
        <taxon>Pseudomonadati</taxon>
        <taxon>Bacteroidota</taxon>
        <taxon>Bacteroidia</taxon>
        <taxon>Bacteroidales</taxon>
        <taxon>Candidatus Onthomorpha</taxon>
    </lineage>
</organism>
<dbReference type="AlphaFoldDB" id="A0A9D1UGR8"/>
<reference evidence="4" key="1">
    <citation type="journal article" date="2021" name="PeerJ">
        <title>Extensive microbial diversity within the chicken gut microbiome revealed by metagenomics and culture.</title>
        <authorList>
            <person name="Gilroy R."/>
            <person name="Ravi A."/>
            <person name="Getino M."/>
            <person name="Pursley I."/>
            <person name="Horton D.L."/>
            <person name="Alikhan N.F."/>
            <person name="Baker D."/>
            <person name="Gharbi K."/>
            <person name="Hall N."/>
            <person name="Watson M."/>
            <person name="Adriaenssens E.M."/>
            <person name="Foster-Nyarko E."/>
            <person name="Jarju S."/>
            <person name="Secka A."/>
            <person name="Antonio M."/>
            <person name="Oren A."/>
            <person name="Chaudhuri R.R."/>
            <person name="La Ragione R."/>
            <person name="Hildebrand F."/>
            <person name="Pallen M.J."/>
        </authorList>
    </citation>
    <scope>NUCLEOTIDE SEQUENCE</scope>
    <source>
        <strain evidence="4">Gambia16-930</strain>
    </source>
</reference>
<evidence type="ECO:0000256" key="2">
    <source>
        <dbReference type="ARBA" id="ARBA00022737"/>
    </source>
</evidence>
<accession>A0A9D1UGR8</accession>
<evidence type="ECO:0000313" key="4">
    <source>
        <dbReference type="EMBL" id="HIW87269.1"/>
    </source>
</evidence>
<evidence type="ECO:0000256" key="3">
    <source>
        <dbReference type="ARBA" id="ARBA00023315"/>
    </source>
</evidence>
<protein>
    <submittedName>
        <fullName evidence="4">Acetyltransferase</fullName>
    </submittedName>
</protein>
<keyword evidence="1" id="KW-0808">Transferase</keyword>
<gene>
    <name evidence="4" type="ORF">IAC47_03225</name>
</gene>
<keyword evidence="2" id="KW-0677">Repeat</keyword>
<dbReference type="Proteomes" id="UP000824267">
    <property type="component" value="Unassembled WGS sequence"/>
</dbReference>
<name>A0A9D1UGR8_9BACT</name>
<reference evidence="4" key="2">
    <citation type="submission" date="2021-04" db="EMBL/GenBank/DDBJ databases">
        <authorList>
            <person name="Gilroy R."/>
        </authorList>
    </citation>
    <scope>NUCLEOTIDE SEQUENCE</scope>
    <source>
        <strain evidence="4">Gambia16-930</strain>
    </source>
</reference>
<dbReference type="InterPro" id="IPR001451">
    <property type="entry name" value="Hexapep"/>
</dbReference>
<evidence type="ECO:0000313" key="5">
    <source>
        <dbReference type="Proteomes" id="UP000824267"/>
    </source>
</evidence>
<dbReference type="Gene3D" id="2.160.10.10">
    <property type="entry name" value="Hexapeptide repeat proteins"/>
    <property type="match status" value="1"/>
</dbReference>
<keyword evidence="3" id="KW-0012">Acyltransferase</keyword>
<dbReference type="InterPro" id="IPR018357">
    <property type="entry name" value="Hexapep_transf_CS"/>
</dbReference>
<evidence type="ECO:0000256" key="1">
    <source>
        <dbReference type="ARBA" id="ARBA00022679"/>
    </source>
</evidence>
<proteinExistence type="predicted"/>
<dbReference type="InterPro" id="IPR051159">
    <property type="entry name" value="Hexapeptide_acetyltransf"/>
</dbReference>
<sequence length="145" mass="15414">MRKIRSSVGKHLFDSCGDNINIEKNANFGNGMGIVIGNNSGLGINCKVRGPLTIGDDVMMGPDVMIFLSNHQTSRTDIPMRGQGSTSRKRVIIEDDVWIGARVIILPGVKIGKGSIIGAGAVVTKDVPQYSVVAGNPAKIIKSRL</sequence>
<dbReference type="PROSITE" id="PS00101">
    <property type="entry name" value="HEXAPEP_TRANSFERASES"/>
    <property type="match status" value="1"/>
</dbReference>
<dbReference type="Pfam" id="PF00132">
    <property type="entry name" value="Hexapep"/>
    <property type="match status" value="1"/>
</dbReference>